<dbReference type="Gene3D" id="3.40.50.150">
    <property type="entry name" value="Vaccinia Virus protein VP39"/>
    <property type="match status" value="1"/>
</dbReference>
<dbReference type="OrthoDB" id="5298787at2"/>
<dbReference type="InterPro" id="IPR029063">
    <property type="entry name" value="SAM-dependent_MTases_sf"/>
</dbReference>
<feature type="domain" description="Methyltransferase regulatory" evidence="1">
    <location>
        <begin position="217"/>
        <end position="296"/>
    </location>
</feature>
<evidence type="ECO:0000259" key="1">
    <source>
        <dbReference type="Pfam" id="PF10119"/>
    </source>
</evidence>
<dbReference type="PANTHER" id="PTHR43667">
    <property type="entry name" value="CYCLOPROPANE-FATTY-ACYL-PHOSPHOLIPID SYNTHASE"/>
    <property type="match status" value="1"/>
</dbReference>
<dbReference type="SUPFAM" id="SSF53335">
    <property type="entry name" value="S-adenosyl-L-methionine-dependent methyltransferases"/>
    <property type="match status" value="1"/>
</dbReference>
<reference evidence="3 4" key="1">
    <citation type="journal article" date="2015" name="Int. J. Syst. Evol. Microbiol.">
        <title>Roseomonas oryzae sp. nov., isolated from paddy rhizosphere soil.</title>
        <authorList>
            <person name="Ramaprasad E.V."/>
            <person name="Sasikala Ch."/>
            <person name="Ramana Ch.V."/>
        </authorList>
    </citation>
    <scope>NUCLEOTIDE SEQUENCE [LARGE SCALE GENOMIC DNA]</scope>
    <source>
        <strain evidence="3 4">KCTC 42542</strain>
    </source>
</reference>
<dbReference type="InterPro" id="IPR041698">
    <property type="entry name" value="Methyltransf_25"/>
</dbReference>
<dbReference type="PANTHER" id="PTHR43667:SF2">
    <property type="entry name" value="FATTY ACID C-METHYL TRANSFERASE"/>
    <property type="match status" value="1"/>
</dbReference>
<keyword evidence="3" id="KW-0808">Transferase</keyword>
<dbReference type="CDD" id="cd02440">
    <property type="entry name" value="AdoMet_MTases"/>
    <property type="match status" value="1"/>
</dbReference>
<dbReference type="EMBL" id="VUKA01000001">
    <property type="protein sequence ID" value="KAA2214986.1"/>
    <property type="molecule type" value="Genomic_DNA"/>
</dbReference>
<proteinExistence type="predicted"/>
<dbReference type="Pfam" id="PF13649">
    <property type="entry name" value="Methyltransf_25"/>
    <property type="match status" value="1"/>
</dbReference>
<name>A0A5B2TKJ9_9PROT</name>
<dbReference type="GO" id="GO:0032259">
    <property type="term" value="P:methylation"/>
    <property type="evidence" value="ECO:0007669"/>
    <property type="project" value="UniProtKB-KW"/>
</dbReference>
<dbReference type="Pfam" id="PF10119">
    <property type="entry name" value="MethyTransf_Reg"/>
    <property type="match status" value="1"/>
</dbReference>
<dbReference type="Proteomes" id="UP000322110">
    <property type="component" value="Unassembled WGS sequence"/>
</dbReference>
<protein>
    <submittedName>
        <fullName evidence="3">Methyltransferase domain-containing protein</fullName>
    </submittedName>
</protein>
<evidence type="ECO:0000313" key="4">
    <source>
        <dbReference type="Proteomes" id="UP000322110"/>
    </source>
</evidence>
<dbReference type="RefSeq" id="WP_149810940.1">
    <property type="nucleotide sequence ID" value="NZ_VUKA01000001.1"/>
</dbReference>
<dbReference type="AlphaFoldDB" id="A0A5B2TKJ9"/>
<organism evidence="3 4">
    <name type="scientific">Teichococcus oryzae</name>
    <dbReference type="NCBI Taxonomy" id="1608942"/>
    <lineage>
        <taxon>Bacteria</taxon>
        <taxon>Pseudomonadati</taxon>
        <taxon>Pseudomonadota</taxon>
        <taxon>Alphaproteobacteria</taxon>
        <taxon>Acetobacterales</taxon>
        <taxon>Roseomonadaceae</taxon>
        <taxon>Roseomonas</taxon>
    </lineage>
</organism>
<evidence type="ECO:0000313" key="3">
    <source>
        <dbReference type="EMBL" id="KAA2214986.1"/>
    </source>
</evidence>
<dbReference type="GO" id="GO:0008168">
    <property type="term" value="F:methyltransferase activity"/>
    <property type="evidence" value="ECO:0007669"/>
    <property type="project" value="UniProtKB-KW"/>
</dbReference>
<keyword evidence="4" id="KW-1185">Reference proteome</keyword>
<dbReference type="InterPro" id="IPR050723">
    <property type="entry name" value="CFA/CMAS"/>
</dbReference>
<keyword evidence="3" id="KW-0489">Methyltransferase</keyword>
<comment type="caution">
    <text evidence="3">The sequence shown here is derived from an EMBL/GenBank/DDBJ whole genome shotgun (WGS) entry which is preliminary data.</text>
</comment>
<accession>A0A5B2TKJ9</accession>
<feature type="domain" description="Methyltransferase" evidence="2">
    <location>
        <begin position="47"/>
        <end position="143"/>
    </location>
</feature>
<gene>
    <name evidence="3" type="ORF">F0Q34_04730</name>
</gene>
<dbReference type="InterPro" id="IPR018773">
    <property type="entry name" value="MeTrfase_reg_dom_prd"/>
</dbReference>
<sequence>MTLDPYPADISYPPVFHREMTPPWLDAVLRGLGRQGPDFARPFRWCELGCGPGLNLAISAATHPQGHFTGIDLSAAHLAEAGAMASAGGLGNLLLRRADFAALDGEAWEPFDVIVTHGVLSWVPDEQRAAMLDFIRRFLKPGGIAYAHYMTHPGLSAAAASQQLLRRRAARGQGDAARRASEALGFLRQLAEGGAGVFVAHPQERQRLEWASRQAPAALAHELLPAHWQPFHVGEMMRDFAGAGCGYLGSATPIDNIDAVSLPAGVRPLLEGLDDPAEAETVRDLARNQSLRRDLYGRGVPALPPSAHRDAVAALRLAALPGAPASGGLRFGTPGGEVEGDAALFDPLLRGLRGRPRRVAELAALHGGAPHPAMLNQAVQMLIWSACAHPVAAAPAAPQTSWALNRHLAEACTPGWLAAPALGSAVAADEAGMLAARAVLRAPDLRDDALLAAMPEALRPAVAAWSRDTRHAWTAFGVLPAAG</sequence>
<evidence type="ECO:0000259" key="2">
    <source>
        <dbReference type="Pfam" id="PF13649"/>
    </source>
</evidence>